<organism evidence="1 2">
    <name type="scientific">Chitinophaga tropicalis</name>
    <dbReference type="NCBI Taxonomy" id="2683588"/>
    <lineage>
        <taxon>Bacteria</taxon>
        <taxon>Pseudomonadati</taxon>
        <taxon>Bacteroidota</taxon>
        <taxon>Chitinophagia</taxon>
        <taxon>Chitinophagales</taxon>
        <taxon>Chitinophagaceae</taxon>
        <taxon>Chitinophaga</taxon>
    </lineage>
</organism>
<evidence type="ECO:0000313" key="1">
    <source>
        <dbReference type="EMBL" id="MVT09211.1"/>
    </source>
</evidence>
<dbReference type="EMBL" id="WRXN01000005">
    <property type="protein sequence ID" value="MVT09211.1"/>
    <property type="molecule type" value="Genomic_DNA"/>
</dbReference>
<comment type="caution">
    <text evidence="1">The sequence shown here is derived from an EMBL/GenBank/DDBJ whole genome shotgun (WGS) entry which is preliminary data.</text>
</comment>
<dbReference type="Proteomes" id="UP000461730">
    <property type="component" value="Unassembled WGS sequence"/>
</dbReference>
<evidence type="ECO:0000313" key="2">
    <source>
        <dbReference type="Proteomes" id="UP000461730"/>
    </source>
</evidence>
<name>A0A7K1U4C9_9BACT</name>
<keyword evidence="2" id="KW-1185">Reference proteome</keyword>
<dbReference type="AlphaFoldDB" id="A0A7K1U4C9"/>
<protein>
    <submittedName>
        <fullName evidence="1">Uncharacterized protein</fullName>
    </submittedName>
</protein>
<proteinExistence type="predicted"/>
<gene>
    <name evidence="1" type="ORF">GO493_13145</name>
</gene>
<sequence length="126" mass="13702">MKDTAAEQLLKQDLSNDDLSELIMHRAKAAEAVSLLRERFGAQSVDEKEISTIVLSQPGRLEMSDWHCGTSHFLAGWATVLSPIAREIEGKEDTRGAGCAVIPSLAPLLFSDNDIVLAKLRELANG</sequence>
<reference evidence="1 2" key="1">
    <citation type="submission" date="2019-12" db="EMBL/GenBank/DDBJ databases">
        <title>Chitinophaga sp. strain ysch24 (GDMCC 1.1355), whole genome shotgun sequence.</title>
        <authorList>
            <person name="Zhang X."/>
        </authorList>
    </citation>
    <scope>NUCLEOTIDE SEQUENCE [LARGE SCALE GENOMIC DNA]</scope>
    <source>
        <strain evidence="2">ysch24</strain>
    </source>
</reference>
<accession>A0A7K1U4C9</accession>
<dbReference type="RefSeq" id="WP_157306640.1">
    <property type="nucleotide sequence ID" value="NZ_WRXN01000005.1"/>
</dbReference>